<comment type="cofactor">
    <cofactor evidence="1">
        <name>FAD</name>
        <dbReference type="ChEBI" id="CHEBI:57692"/>
    </cofactor>
</comment>
<dbReference type="SUPFAM" id="SSF56176">
    <property type="entry name" value="FAD-binding/transporter-associated domain-like"/>
    <property type="match status" value="1"/>
</dbReference>
<accession>A0A495W3U9</accession>
<evidence type="ECO:0000256" key="5">
    <source>
        <dbReference type="ARBA" id="ARBA00023002"/>
    </source>
</evidence>
<dbReference type="InterPro" id="IPR016169">
    <property type="entry name" value="FAD-bd_PCMH_sub2"/>
</dbReference>
<dbReference type="Pfam" id="PF01565">
    <property type="entry name" value="FAD_binding_4"/>
    <property type="match status" value="1"/>
</dbReference>
<dbReference type="InterPro" id="IPR006094">
    <property type="entry name" value="Oxid_FAD_bind_N"/>
</dbReference>
<dbReference type="InterPro" id="IPR016166">
    <property type="entry name" value="FAD-bd_PCMH"/>
</dbReference>
<dbReference type="InterPro" id="IPR006093">
    <property type="entry name" value="Oxy_OxRdtase_FAD_BS"/>
</dbReference>
<dbReference type="SUPFAM" id="SSF55103">
    <property type="entry name" value="FAD-linked oxidases, C-terminal domain"/>
    <property type="match status" value="1"/>
</dbReference>
<protein>
    <submittedName>
        <fullName evidence="7">FAD/FMN-containing dehydrogenase</fullName>
    </submittedName>
</protein>
<dbReference type="InterPro" id="IPR016167">
    <property type="entry name" value="FAD-bd_PCMH_sub1"/>
</dbReference>
<dbReference type="GO" id="GO:0016491">
    <property type="term" value="F:oxidoreductase activity"/>
    <property type="evidence" value="ECO:0007669"/>
    <property type="project" value="UniProtKB-KW"/>
</dbReference>
<dbReference type="GO" id="GO:0071949">
    <property type="term" value="F:FAD binding"/>
    <property type="evidence" value="ECO:0007669"/>
    <property type="project" value="InterPro"/>
</dbReference>
<evidence type="ECO:0000313" key="8">
    <source>
        <dbReference type="Proteomes" id="UP000282084"/>
    </source>
</evidence>
<evidence type="ECO:0000256" key="4">
    <source>
        <dbReference type="ARBA" id="ARBA00022827"/>
    </source>
</evidence>
<dbReference type="AlphaFoldDB" id="A0A495W3U9"/>
<evidence type="ECO:0000313" key="7">
    <source>
        <dbReference type="EMBL" id="RKT55717.1"/>
    </source>
</evidence>
<dbReference type="PANTHER" id="PTHR42973:SF39">
    <property type="entry name" value="FAD-BINDING PCMH-TYPE DOMAIN-CONTAINING PROTEIN"/>
    <property type="match status" value="1"/>
</dbReference>
<dbReference type="InterPro" id="IPR016164">
    <property type="entry name" value="FAD-linked_Oxase-like_C"/>
</dbReference>
<comment type="similarity">
    <text evidence="2">Belongs to the oxygen-dependent FAD-linked oxidoreductase family.</text>
</comment>
<comment type="caution">
    <text evidence="7">The sequence shown here is derived from an EMBL/GenBank/DDBJ whole genome shotgun (WGS) entry which is preliminary data.</text>
</comment>
<dbReference type="Gene3D" id="3.30.43.10">
    <property type="entry name" value="Uridine Diphospho-n-acetylenolpyruvylglucosamine Reductase, domain 2"/>
    <property type="match status" value="1"/>
</dbReference>
<dbReference type="EMBL" id="RBXO01000001">
    <property type="protein sequence ID" value="RKT55717.1"/>
    <property type="molecule type" value="Genomic_DNA"/>
</dbReference>
<reference evidence="7 8" key="1">
    <citation type="submission" date="2018-10" db="EMBL/GenBank/DDBJ databases">
        <title>Sequencing the genomes of 1000 actinobacteria strains.</title>
        <authorList>
            <person name="Klenk H.-P."/>
        </authorList>
    </citation>
    <scope>NUCLEOTIDE SEQUENCE [LARGE SCALE GENOMIC DNA]</scope>
    <source>
        <strain evidence="7 8">DSM 43800</strain>
    </source>
</reference>
<name>A0A495W3U9_9PSEU</name>
<dbReference type="InterPro" id="IPR036318">
    <property type="entry name" value="FAD-bd_PCMH-like_sf"/>
</dbReference>
<dbReference type="Gene3D" id="3.40.462.20">
    <property type="match status" value="1"/>
</dbReference>
<organism evidence="7 8">
    <name type="scientific">Saccharothrix australiensis</name>
    <dbReference type="NCBI Taxonomy" id="2072"/>
    <lineage>
        <taxon>Bacteria</taxon>
        <taxon>Bacillati</taxon>
        <taxon>Actinomycetota</taxon>
        <taxon>Actinomycetes</taxon>
        <taxon>Pseudonocardiales</taxon>
        <taxon>Pseudonocardiaceae</taxon>
        <taxon>Saccharothrix</taxon>
    </lineage>
</organism>
<keyword evidence="4" id="KW-0274">FAD</keyword>
<dbReference type="PROSITE" id="PS00862">
    <property type="entry name" value="OX2_COVAL_FAD"/>
    <property type="match status" value="1"/>
</dbReference>
<dbReference type="Gene3D" id="3.30.465.10">
    <property type="match status" value="1"/>
</dbReference>
<gene>
    <name evidence="7" type="ORF">C8E97_4402</name>
</gene>
<evidence type="ECO:0000256" key="1">
    <source>
        <dbReference type="ARBA" id="ARBA00001974"/>
    </source>
</evidence>
<feature type="domain" description="FAD-binding PCMH-type" evidence="6">
    <location>
        <begin position="35"/>
        <end position="207"/>
    </location>
</feature>
<evidence type="ECO:0000256" key="3">
    <source>
        <dbReference type="ARBA" id="ARBA00022630"/>
    </source>
</evidence>
<dbReference type="InterPro" id="IPR050416">
    <property type="entry name" value="FAD-linked_Oxidoreductase"/>
</dbReference>
<dbReference type="RefSeq" id="WP_170211950.1">
    <property type="nucleotide sequence ID" value="NZ_RBXO01000001.1"/>
</dbReference>
<keyword evidence="8" id="KW-1185">Reference proteome</keyword>
<keyword evidence="5" id="KW-0560">Oxidoreductase</keyword>
<evidence type="ECO:0000256" key="2">
    <source>
        <dbReference type="ARBA" id="ARBA00005466"/>
    </source>
</evidence>
<keyword evidence="3" id="KW-0285">Flavoprotein</keyword>
<evidence type="ECO:0000259" key="6">
    <source>
        <dbReference type="PROSITE" id="PS51387"/>
    </source>
</evidence>
<dbReference type="Proteomes" id="UP000282084">
    <property type="component" value="Unassembled WGS sequence"/>
</dbReference>
<sequence length="465" mass="51616">MDILDLRRRVSGEVVHREDASYEELRRSLVWNGLKTARRPEVVVRAAHEPDVVEAVRFARANGLQVAVRGGGHNWVGFSQRDRGLLLDVSALTAVSVDVGSRTAAVGPGVRSQDLDRLLSAEGLAFPVGHCATVPMSGFLLNGGLGWNTNAWRPACFSVSSARVVTAAGTVVVAGEEDDRDLLWAVRGAGPGFFGVVTEYRLRLYPEPRRITSNTYYHRMSDVDGLATWFEEAVHRLPEQVEVSFFMQPAPPDLAAAAEPDNGYVCVLGATAFVDSPDEARSVMSVLDESPVLADCLRVERDQATPIDALLRPSLAAWPEGLRYLADTAWSDSPAEVVRRSRDHHLRAPSRRSFATTWFSTGPRGIASRHPDAAFSLTGRTLTLSYAIWDDEAQDEANHLWHRTMVDDLHEVSTGHYIAEVDIVRHPERHERSFKPENWKRLHELRQRYDPESLFHGPYTDGEAG</sequence>
<dbReference type="PANTHER" id="PTHR42973">
    <property type="entry name" value="BINDING OXIDOREDUCTASE, PUTATIVE (AFU_ORTHOLOGUE AFUA_1G17690)-RELATED"/>
    <property type="match status" value="1"/>
</dbReference>
<proteinExistence type="inferred from homology"/>
<dbReference type="PROSITE" id="PS51387">
    <property type="entry name" value="FAD_PCMH"/>
    <property type="match status" value="1"/>
</dbReference>